<dbReference type="RefSeq" id="WP_103115768.1">
    <property type="nucleotide sequence ID" value="NZ_PPFX01000024.1"/>
</dbReference>
<dbReference type="OrthoDB" id="9798918at2"/>
<evidence type="ECO:0000313" key="3">
    <source>
        <dbReference type="EMBL" id="PNU19695.1"/>
    </source>
</evidence>
<dbReference type="CDD" id="cd18720">
    <property type="entry name" value="PIN_YqxD-like"/>
    <property type="match status" value="1"/>
</dbReference>
<dbReference type="NCBIfam" id="NF001095">
    <property type="entry name" value="PRK00124.1"/>
    <property type="match status" value="1"/>
</dbReference>
<dbReference type="PANTHER" id="PTHR35146:SF1">
    <property type="entry name" value="UPF0178 PROTEIN YAII"/>
    <property type="match status" value="1"/>
</dbReference>
<dbReference type="EMBL" id="PPFX01000024">
    <property type="protein sequence ID" value="PNU19695.1"/>
    <property type="molecule type" value="Genomic_DNA"/>
</dbReference>
<dbReference type="Pfam" id="PF02639">
    <property type="entry name" value="DUF188"/>
    <property type="match status" value="1"/>
</dbReference>
<evidence type="ECO:0000256" key="1">
    <source>
        <dbReference type="ARBA" id="ARBA00008522"/>
    </source>
</evidence>
<proteinExistence type="inferred from homology"/>
<dbReference type="AlphaFoldDB" id="A0A2K2H8R3"/>
<organism evidence="3 4">
    <name type="scientific">Geothermobacter hydrogeniphilus</name>
    <dbReference type="NCBI Taxonomy" id="1969733"/>
    <lineage>
        <taxon>Bacteria</taxon>
        <taxon>Pseudomonadati</taxon>
        <taxon>Thermodesulfobacteriota</taxon>
        <taxon>Desulfuromonadia</taxon>
        <taxon>Desulfuromonadales</taxon>
        <taxon>Geothermobacteraceae</taxon>
        <taxon>Geothermobacter</taxon>
    </lineage>
</organism>
<comment type="similarity">
    <text evidence="1 2">Belongs to the UPF0178 family.</text>
</comment>
<dbReference type="PANTHER" id="PTHR35146">
    <property type="entry name" value="UPF0178 PROTEIN YAII"/>
    <property type="match status" value="1"/>
</dbReference>
<reference evidence="3 4" key="1">
    <citation type="journal article" date="2018" name="Genome Announc.">
        <title>Genome Sequence of Geothermobacter sp. HR-1 Iron Reducer from the Loihi Seamount.</title>
        <authorList>
            <person name="Smith H."/>
            <person name="Abuyen K."/>
            <person name="Tremblay J."/>
            <person name="Savalia P."/>
            <person name="Perez-Rodriguez I."/>
            <person name="Emerson D."/>
            <person name="Tully B."/>
            <person name="Amend J."/>
        </authorList>
    </citation>
    <scope>NUCLEOTIDE SEQUENCE [LARGE SCALE GENOMIC DNA]</scope>
    <source>
        <strain evidence="3 4">HR-1</strain>
    </source>
</reference>
<dbReference type="Proteomes" id="UP000236340">
    <property type="component" value="Unassembled WGS sequence"/>
</dbReference>
<name>A0A2K2H8R3_9BACT</name>
<comment type="caution">
    <text evidence="3">The sequence shown here is derived from an EMBL/GenBank/DDBJ whole genome shotgun (WGS) entry which is preliminary data.</text>
</comment>
<accession>A0A2K2H8R3</accession>
<dbReference type="HAMAP" id="MF_00489">
    <property type="entry name" value="UPF0178"/>
    <property type="match status" value="1"/>
</dbReference>
<sequence length="158" mass="16953">MQIWVDADACPKSVKEILYRAAARTGIRLTLVANQPLKVPPSPHITTIRVAAGMDVADTHIAAEAEAGDLVVTADIPLAAQLVDNRVHVLGPRGEVIDRDNIHERLSMRNLLDELRGSGIETGGPPPLKKSDRQAFANRLDQLLARAVSPAPGNTHSP</sequence>
<evidence type="ECO:0000313" key="4">
    <source>
        <dbReference type="Proteomes" id="UP000236340"/>
    </source>
</evidence>
<gene>
    <name evidence="3" type="ORF">C2E25_10895</name>
</gene>
<dbReference type="InterPro" id="IPR003791">
    <property type="entry name" value="UPF0178"/>
</dbReference>
<protein>
    <recommendedName>
        <fullName evidence="2">UPF0178 protein C2E25_10895</fullName>
    </recommendedName>
</protein>
<evidence type="ECO:0000256" key="2">
    <source>
        <dbReference type="HAMAP-Rule" id="MF_00489"/>
    </source>
</evidence>